<dbReference type="GO" id="GO:0042742">
    <property type="term" value="P:defense response to bacterium"/>
    <property type="evidence" value="ECO:0007669"/>
    <property type="project" value="InterPro"/>
</dbReference>
<dbReference type="PATRIC" id="fig|1423758.3.peg.227"/>
<keyword evidence="2" id="KW-1185">Reference proteome</keyword>
<dbReference type="STRING" id="1423758.FC41_GL000223"/>
<evidence type="ECO:0000313" key="1">
    <source>
        <dbReference type="EMBL" id="CCI81015.1"/>
    </source>
</evidence>
<evidence type="ECO:0000313" key="2">
    <source>
        <dbReference type="Proteomes" id="UP000009320"/>
    </source>
</evidence>
<dbReference type="RefSeq" id="WP_008469612.1">
    <property type="nucleotide sequence ID" value="NZ_AYZP01000001.1"/>
</dbReference>
<dbReference type="InterPro" id="IPR035280">
    <property type="entry name" value="Helveticin_J"/>
</dbReference>
<organism evidence="1 2">
    <name type="scientific">Lactobacillus hominis DSM 23910 = CRBIP 24.179</name>
    <dbReference type="NCBI Taxonomy" id="1423758"/>
    <lineage>
        <taxon>Bacteria</taxon>
        <taxon>Bacillati</taxon>
        <taxon>Bacillota</taxon>
        <taxon>Bacilli</taxon>
        <taxon>Lactobacillales</taxon>
        <taxon>Lactobacillaceae</taxon>
        <taxon>Lactobacillus</taxon>
    </lineage>
</organism>
<dbReference type="AlphaFoldDB" id="I7KG79"/>
<name>I7KG79_9LACO</name>
<dbReference type="GeneID" id="82846296"/>
<dbReference type="OrthoDB" id="2311249at2"/>
<dbReference type="Pfam" id="PF17312">
    <property type="entry name" value="Helveticin_J"/>
    <property type="match status" value="1"/>
</dbReference>
<dbReference type="Proteomes" id="UP000009320">
    <property type="component" value="Unassembled WGS sequence"/>
</dbReference>
<accession>I7KG79</accession>
<reference evidence="1 2" key="1">
    <citation type="submission" date="2012-06" db="EMBL/GenBank/DDBJ databases">
        <title>Draft Genome Sequence of Lactobacillus hominis Strain CRBIP 24.179T, isolated from human intestine.</title>
        <authorList>
            <person name="Cousin S."/>
            <person name="Ma L."/>
            <person name="Bizet C."/>
            <person name="Loux V."/>
            <person name="Bouchier C."/>
            <person name="Clermont D."/>
            <person name="Creno S."/>
        </authorList>
    </citation>
    <scope>NUCLEOTIDE SEQUENCE [LARGE SCALE GENOMIC DNA]</scope>
    <source>
        <strain evidence="2">CRBIP 24.179T</strain>
    </source>
</reference>
<sequence length="331" mass="36942">MIEADGKVTFLYELNGLHHVVVQASFVTQNQVLALQLLNKQTNTAVFCAPITGSEIYFDESMPNLFLKGATKPNLAGGHTQTLLFSGRADQYFVGTKPKKSGSIFWDTQIARVTIPQNSNAQYQTNTQMVRLSYLNRAGYGADNSVVYPGKNLQRLEAAISPNYELFLIASIDFDHIGHFALYNLKDINQALDAAEASSSDVNIQNIECLKAFTIANFNINGIKSVQGYGIDNDANIYISSQLSPSKNWLGMTKQGKPRQIVKIPWGEDNLSNWQVLNLDHNIALDCLGYVTEFEDVQVLGKNDLYLTVAYHRDSDLTTLKNRIYHVQFNS</sequence>
<proteinExistence type="predicted"/>
<dbReference type="eggNOG" id="ENOG50309H9">
    <property type="taxonomic scope" value="Bacteria"/>
</dbReference>
<protein>
    <submittedName>
        <fullName evidence="1">Bacteriocin helveticin-J</fullName>
    </submittedName>
</protein>
<comment type="caution">
    <text evidence="1">The sequence shown here is derived from an EMBL/GenBank/DDBJ whole genome shotgun (WGS) entry which is preliminary data.</text>
</comment>
<dbReference type="EMBL" id="CAKE01000001">
    <property type="protein sequence ID" value="CCI81015.1"/>
    <property type="molecule type" value="Genomic_DNA"/>
</dbReference>
<gene>
    <name evidence="1" type="ORF">BN55_03640</name>
</gene>